<gene>
    <name evidence="2" type="ORF">A7U60_g1156</name>
</gene>
<evidence type="ECO:0000313" key="2">
    <source>
        <dbReference type="EMBL" id="OCB91585.1"/>
    </source>
</evidence>
<protein>
    <submittedName>
        <fullName evidence="2">Uncharacterized protein</fullName>
    </submittedName>
</protein>
<proteinExistence type="predicted"/>
<organism evidence="2 3">
    <name type="scientific">Sanghuangporus baumii</name>
    <name type="common">Phellinus baumii</name>
    <dbReference type="NCBI Taxonomy" id="108892"/>
    <lineage>
        <taxon>Eukaryota</taxon>
        <taxon>Fungi</taxon>
        <taxon>Dikarya</taxon>
        <taxon>Basidiomycota</taxon>
        <taxon>Agaricomycotina</taxon>
        <taxon>Agaricomycetes</taxon>
        <taxon>Hymenochaetales</taxon>
        <taxon>Hymenochaetaceae</taxon>
        <taxon>Sanghuangporus</taxon>
    </lineage>
</organism>
<evidence type="ECO:0000256" key="1">
    <source>
        <dbReference type="SAM" id="SignalP"/>
    </source>
</evidence>
<sequence>MKLLTISVFFLSYSIASFIMIIETEAVQIPGLTDCPSVAVVDSVTINVNGNGIQSTTLKCMDADLSERAATHSRPRNLLSGPSDLLRRNAAECKTPAPECQCGLQFGCSCPQSTSRAPDNGDCLTLIDSLQVISQLVGTTFTVPSQGLELLQFQTCAIEWINQSRDTLEYCWDELGTLASIANQQCLLPAVSTEGACTPVDGLWVMNVIRIDT</sequence>
<accession>A0A9Q5I4K2</accession>
<reference evidence="2" key="1">
    <citation type="submission" date="2016-06" db="EMBL/GenBank/DDBJ databases">
        <title>Draft Genome sequence of the fungus Inonotus baumii.</title>
        <authorList>
            <person name="Zhu H."/>
            <person name="Lin W."/>
        </authorList>
    </citation>
    <scope>NUCLEOTIDE SEQUENCE</scope>
    <source>
        <strain evidence="2">821</strain>
    </source>
</reference>
<keyword evidence="3" id="KW-1185">Reference proteome</keyword>
<feature type="signal peptide" evidence="1">
    <location>
        <begin position="1"/>
        <end position="26"/>
    </location>
</feature>
<keyword evidence="1" id="KW-0732">Signal</keyword>
<name>A0A9Q5I4K2_SANBA</name>
<evidence type="ECO:0000313" key="3">
    <source>
        <dbReference type="Proteomes" id="UP000757232"/>
    </source>
</evidence>
<feature type="chain" id="PRO_5040364172" evidence="1">
    <location>
        <begin position="27"/>
        <end position="213"/>
    </location>
</feature>
<dbReference type="Proteomes" id="UP000757232">
    <property type="component" value="Unassembled WGS sequence"/>
</dbReference>
<dbReference type="OrthoDB" id="3174532at2759"/>
<dbReference type="EMBL" id="LNZH02000080">
    <property type="protein sequence ID" value="OCB91585.1"/>
    <property type="molecule type" value="Genomic_DNA"/>
</dbReference>
<dbReference type="AlphaFoldDB" id="A0A9Q5I4K2"/>
<comment type="caution">
    <text evidence="2">The sequence shown here is derived from an EMBL/GenBank/DDBJ whole genome shotgun (WGS) entry which is preliminary data.</text>
</comment>